<evidence type="ECO:0008006" key="6">
    <source>
        <dbReference type="Google" id="ProtNLM"/>
    </source>
</evidence>
<dbReference type="InterPro" id="IPR003137">
    <property type="entry name" value="PA_domain"/>
</dbReference>
<dbReference type="InterPro" id="IPR039373">
    <property type="entry name" value="Peptidase_M28B"/>
</dbReference>
<dbReference type="Gene3D" id="3.50.30.30">
    <property type="match status" value="1"/>
</dbReference>
<evidence type="ECO:0000313" key="4">
    <source>
        <dbReference type="EMBL" id="ODV91539.1"/>
    </source>
</evidence>
<reference evidence="5" key="1">
    <citation type="submission" date="2016-02" db="EMBL/GenBank/DDBJ databases">
        <title>Comparative genomics of biotechnologically important yeasts.</title>
        <authorList>
            <consortium name="DOE Joint Genome Institute"/>
            <person name="Riley R."/>
            <person name="Haridas S."/>
            <person name="Wolfe K.H."/>
            <person name="Lopes M.R."/>
            <person name="Hittinger C.T."/>
            <person name="Goker M."/>
            <person name="Salamov A."/>
            <person name="Wisecaver J."/>
            <person name="Long T.M."/>
            <person name="Aerts A.L."/>
            <person name="Barry K."/>
            <person name="Choi C."/>
            <person name="Clum A."/>
            <person name="Coughlan A.Y."/>
            <person name="Deshpande S."/>
            <person name="Douglass A.P."/>
            <person name="Hanson S.J."/>
            <person name="Klenk H.-P."/>
            <person name="Labutti K."/>
            <person name="Lapidus A."/>
            <person name="Lindquist E."/>
            <person name="Lipzen A."/>
            <person name="Meier-Kolthoff J.P."/>
            <person name="Ohm R.A."/>
            <person name="Otillar R.P."/>
            <person name="Pangilinan J."/>
            <person name="Peng Y."/>
            <person name="Rokas A."/>
            <person name="Rosa C.A."/>
            <person name="Scheuner C."/>
            <person name="Sibirny A.A."/>
            <person name="Slot J.C."/>
            <person name="Stielow J.B."/>
            <person name="Sun H."/>
            <person name="Kurtzman C.P."/>
            <person name="Blackwell M."/>
            <person name="Jeffries T.W."/>
            <person name="Grigoriev I.V."/>
        </authorList>
    </citation>
    <scope>NUCLEOTIDE SEQUENCE [LARGE SCALE GENOMIC DNA]</scope>
    <source>
        <strain evidence="5">NRRL Y-17796</strain>
    </source>
</reference>
<dbReference type="SUPFAM" id="SSF52025">
    <property type="entry name" value="PA domain"/>
    <property type="match status" value="1"/>
</dbReference>
<name>A0A1E4TIH8_9ASCO</name>
<dbReference type="Gene3D" id="1.20.930.40">
    <property type="entry name" value="Transferrin receptor-like, dimerisation domain"/>
    <property type="match status" value="1"/>
</dbReference>
<feature type="domain" description="PA" evidence="2">
    <location>
        <begin position="512"/>
        <end position="623"/>
    </location>
</feature>
<feature type="domain" description="Transferrin receptor-like dimerisation" evidence="3">
    <location>
        <begin position="954"/>
        <end position="1110"/>
    </location>
</feature>
<dbReference type="GO" id="GO:0004180">
    <property type="term" value="F:carboxypeptidase activity"/>
    <property type="evidence" value="ECO:0007669"/>
    <property type="project" value="TreeGrafter"/>
</dbReference>
<sequence length="1110" mass="122570">MVNIYKAAAIAWSMMAVNASPLDLFERSDLPTVSEGCYVVEYKVPVVYPAKCVDCKPASADVSKSALQGYTTVPVIAPVTKVVTLLESKTTLVHSPVVTVKTEAVEAVIKATTTKKTTTTTETANVKADVNINVNANTATAPAPESTSTTTVYNTITEESTSYTTLTKTVTTATSTAVLAAFRNETVLATFQSPPVPASTPPYTAAVTTTANPAYTGYTDDISDEEYDSLYSTCTWFTEDLLSLSAVSTSTTTITSTTTEPQSSLSIRFRMAEYDETPPPYDPNDEDHYLIDENDDISELHAEMEQFQIEDPVQQSSFNFAAMLNKTRQFTASLNFVRPVTQWLKSFEILIDHYLSRVGNPILIKRLIFIFTASLIVFLGFNSGILPLPTGPNGSLYSPRFYEFSVLGDYVHSQINPDGLLERLEYLTSMPHIAGTEGDLALSEFVHEEMKTWNMPVTSYKASSIDINYPIDGSAVVLRAPDGTIMYSAPLLEHNVDQKAHAFHGYSAPGNVSGPLVYANYGSLEDFRYLEEMGIAVDNCVVIVRYGGLTAGRKMALAQMHGAAAVLMFPDSSGSVFNIPEDAILRAGIDLPYPGSPNNPRFPRQDIISIPSLPISLADAKALLEPLKDKGIEVPENWKAARPEISSWYSGSKDSGYVVEVKNQVAQRKNHKVWNILAAIPGIEQQSRTIIIGAPRDSWCEGGSSNMASTVVLLELMRVLSALSIEMNWRPLRSIHFISWDAQAYNLAGPMAFLDKHLRELFEDAYTYIDLTNLISGDTLQARGHPAFESLLKEVLDMVMDRSSAPDSMLRNLARRRETDQYLPPDPDVGSAKVFQSFAGIPSINLGYASNLPTSVKSYNQFPEGSCYDNMDLLTRVKDPPSRFAISNNEIQTFTLPKLSSLIEAIALLALRLSNDAVYPYDPIEFGTSITKFARALGRYADKVLPEQDRHLFSIDPLLEAGTEFVSRSSHFKRWKMTLTRELSVNNGLETPIWTVQRWTWNGHLTKIDTHLLDGAPYVPGKQIPETFKKLLVSDEKQQQLHGLYGTGNERLQFFRHVLFGPQEWPSVEPDISDGTFPAIKDALRLGAADIAMARVIRAAKVINEAAERF</sequence>
<evidence type="ECO:0000259" key="2">
    <source>
        <dbReference type="Pfam" id="PF02225"/>
    </source>
</evidence>
<dbReference type="SUPFAM" id="SSF53187">
    <property type="entry name" value="Zn-dependent exopeptidases"/>
    <property type="match status" value="1"/>
</dbReference>
<dbReference type="InterPro" id="IPR046450">
    <property type="entry name" value="PA_dom_sf"/>
</dbReference>
<dbReference type="EMBL" id="KV453841">
    <property type="protein sequence ID" value="ODV91539.1"/>
    <property type="molecule type" value="Genomic_DNA"/>
</dbReference>
<accession>A0A1E4TIH8</accession>
<keyword evidence="5" id="KW-1185">Reference proteome</keyword>
<dbReference type="PANTHER" id="PTHR10404">
    <property type="entry name" value="N-ACETYLATED-ALPHA-LINKED ACIDIC DIPEPTIDASE"/>
    <property type="match status" value="1"/>
</dbReference>
<dbReference type="OrthoDB" id="5841748at2759"/>
<dbReference type="SUPFAM" id="SSF47672">
    <property type="entry name" value="Transferrin receptor-like dimerisation domain"/>
    <property type="match status" value="1"/>
</dbReference>
<dbReference type="InterPro" id="IPR007365">
    <property type="entry name" value="TFR-like_dimer_dom"/>
</dbReference>
<dbReference type="InterPro" id="IPR036757">
    <property type="entry name" value="TFR-like_dimer_dom_sf"/>
</dbReference>
<evidence type="ECO:0000256" key="1">
    <source>
        <dbReference type="SAM" id="Phobius"/>
    </source>
</evidence>
<dbReference type="Gene3D" id="3.40.630.10">
    <property type="entry name" value="Zn peptidases"/>
    <property type="match status" value="1"/>
</dbReference>
<dbReference type="Pfam" id="PF04253">
    <property type="entry name" value="TFR_dimer"/>
    <property type="match status" value="1"/>
</dbReference>
<dbReference type="AlphaFoldDB" id="A0A1E4TIH8"/>
<dbReference type="Proteomes" id="UP000095023">
    <property type="component" value="Unassembled WGS sequence"/>
</dbReference>
<organism evidence="4 5">
    <name type="scientific">Tortispora caseinolytica NRRL Y-17796</name>
    <dbReference type="NCBI Taxonomy" id="767744"/>
    <lineage>
        <taxon>Eukaryota</taxon>
        <taxon>Fungi</taxon>
        <taxon>Dikarya</taxon>
        <taxon>Ascomycota</taxon>
        <taxon>Saccharomycotina</taxon>
        <taxon>Trigonopsidomycetes</taxon>
        <taxon>Trigonopsidales</taxon>
        <taxon>Trigonopsidaceae</taxon>
        <taxon>Tortispora</taxon>
    </lineage>
</organism>
<keyword evidence="1" id="KW-0812">Transmembrane</keyword>
<proteinExistence type="predicted"/>
<evidence type="ECO:0000313" key="5">
    <source>
        <dbReference type="Proteomes" id="UP000095023"/>
    </source>
</evidence>
<dbReference type="PANTHER" id="PTHR10404:SF71">
    <property type="entry name" value="CARBOXYPEPTIDASE TRE2, PUTATIVE (AFU_ORTHOLOGUE AFUA_3G10650)-RELATED"/>
    <property type="match status" value="1"/>
</dbReference>
<protein>
    <recommendedName>
        <fullName evidence="6">Transferrin receptor-like dimerisation domain-containing protein</fullName>
    </recommendedName>
</protein>
<evidence type="ECO:0000259" key="3">
    <source>
        <dbReference type="Pfam" id="PF04253"/>
    </source>
</evidence>
<dbReference type="Pfam" id="PF02225">
    <property type="entry name" value="PA"/>
    <property type="match status" value="1"/>
</dbReference>
<keyword evidence="1" id="KW-0472">Membrane</keyword>
<keyword evidence="1" id="KW-1133">Transmembrane helix</keyword>
<gene>
    <name evidence="4" type="ORF">CANCADRAFT_105</name>
</gene>
<feature type="transmembrane region" description="Helical" evidence="1">
    <location>
        <begin position="367"/>
        <end position="388"/>
    </location>
</feature>